<proteinExistence type="predicted"/>
<dbReference type="OrthoDB" id="292002at2759"/>
<name>A0A8S1RLC2_9CILI</name>
<reference evidence="1" key="1">
    <citation type="submission" date="2021-01" db="EMBL/GenBank/DDBJ databases">
        <authorList>
            <consortium name="Genoscope - CEA"/>
            <person name="William W."/>
        </authorList>
    </citation>
    <scope>NUCLEOTIDE SEQUENCE</scope>
</reference>
<evidence type="ECO:0000313" key="2">
    <source>
        <dbReference type="Proteomes" id="UP000692954"/>
    </source>
</evidence>
<keyword evidence="2" id="KW-1185">Reference proteome</keyword>
<accession>A0A8S1RLC2</accession>
<gene>
    <name evidence="1" type="ORF">PSON_ATCC_30995.1.T1780087</name>
</gene>
<sequence>MKFSFLKHNLTELIGKVEQLDSPSSIIKKFGPFLMSSLFNQKLQESQEVINYMEKNIDKSIFIRNITHDPHAKNWRINYRKSIESLACSIIVDNQNIIDKHYATTIKEEQITLAEALPLVYTLVIQKLKNWNVTNEQDVLQRLNQLLVTQKQEQQQKMNINILYQKYFLSDLGLYYPELLTYSQGRIFCTELPLDYFIGELNIEYKDFFIENNNLVDLKIGDSAYVFMYPDEFENQSIKAFLLKYGRIKRLQELYTNVHVVWCYRGMKKKELIDAIGI</sequence>
<dbReference type="AlphaFoldDB" id="A0A8S1RLC2"/>
<organism evidence="1 2">
    <name type="scientific">Paramecium sonneborni</name>
    <dbReference type="NCBI Taxonomy" id="65129"/>
    <lineage>
        <taxon>Eukaryota</taxon>
        <taxon>Sar</taxon>
        <taxon>Alveolata</taxon>
        <taxon>Ciliophora</taxon>
        <taxon>Intramacronucleata</taxon>
        <taxon>Oligohymenophorea</taxon>
        <taxon>Peniculida</taxon>
        <taxon>Parameciidae</taxon>
        <taxon>Paramecium</taxon>
    </lineage>
</organism>
<evidence type="ECO:0000313" key="1">
    <source>
        <dbReference type="EMBL" id="CAD8127654.1"/>
    </source>
</evidence>
<dbReference type="Proteomes" id="UP000692954">
    <property type="component" value="Unassembled WGS sequence"/>
</dbReference>
<comment type="caution">
    <text evidence="1">The sequence shown here is derived from an EMBL/GenBank/DDBJ whole genome shotgun (WGS) entry which is preliminary data.</text>
</comment>
<dbReference type="EMBL" id="CAJJDN010000178">
    <property type="protein sequence ID" value="CAD8127654.1"/>
    <property type="molecule type" value="Genomic_DNA"/>
</dbReference>
<protein>
    <submittedName>
        <fullName evidence="1">Uncharacterized protein</fullName>
    </submittedName>
</protein>